<evidence type="ECO:0000313" key="1">
    <source>
        <dbReference type="EMBL" id="ETK70647.1"/>
    </source>
</evidence>
<dbReference type="Proteomes" id="UP000053236">
    <property type="component" value="Unassembled WGS sequence"/>
</dbReference>
<protein>
    <submittedName>
        <fullName evidence="1">Uncharacterized protein</fullName>
    </submittedName>
</protein>
<sequence length="78" mass="8862">MVEKLQFQWGESFNAEGVQAVTDPPPQYVARMLRAPDSYPQRQLSELSRSAKMALECVGASLDDYHVLREDWNAFNGD</sequence>
<dbReference type="EMBL" id="KI690268">
    <property type="protein sequence ID" value="ETK70647.1"/>
    <property type="molecule type" value="Genomic_DNA"/>
</dbReference>
<dbReference type="AlphaFoldDB" id="W2FIP5"/>
<gene>
    <name evidence="1" type="ORF">L915_22025</name>
</gene>
<accession>W2FIP5</accession>
<proteinExistence type="predicted"/>
<organism evidence="1">
    <name type="scientific">Phytophthora nicotianae</name>
    <name type="common">Potato buckeye rot agent</name>
    <name type="synonym">Phytophthora parasitica</name>
    <dbReference type="NCBI Taxonomy" id="4792"/>
    <lineage>
        <taxon>Eukaryota</taxon>
        <taxon>Sar</taxon>
        <taxon>Stramenopiles</taxon>
        <taxon>Oomycota</taxon>
        <taxon>Peronosporomycetes</taxon>
        <taxon>Peronosporales</taxon>
        <taxon>Peronosporaceae</taxon>
        <taxon>Phytophthora</taxon>
    </lineage>
</organism>
<name>W2FIP5_PHYNI</name>
<reference evidence="1" key="1">
    <citation type="submission" date="2013-11" db="EMBL/GenBank/DDBJ databases">
        <title>The Genome Sequence of Phytophthora parasitica CJ02B3.</title>
        <authorList>
            <consortium name="The Broad Institute Genomics Platform"/>
            <person name="Russ C."/>
            <person name="Tyler B."/>
            <person name="Panabieres F."/>
            <person name="Shan W."/>
            <person name="Tripathy S."/>
            <person name="Grunwald N."/>
            <person name="Machado M."/>
            <person name="Johnson C.S."/>
            <person name="Arredondo F."/>
            <person name="Hong C."/>
            <person name="Coffey M."/>
            <person name="Young S.K."/>
            <person name="Zeng Q."/>
            <person name="Gargeya S."/>
            <person name="Fitzgerald M."/>
            <person name="Abouelleil A."/>
            <person name="Alvarado L."/>
            <person name="Chapman S.B."/>
            <person name="Gainer-Dewar J."/>
            <person name="Goldberg J."/>
            <person name="Griggs A."/>
            <person name="Gujja S."/>
            <person name="Hansen M."/>
            <person name="Howarth C."/>
            <person name="Imamovic A."/>
            <person name="Ireland A."/>
            <person name="Larimer J."/>
            <person name="McCowan C."/>
            <person name="Murphy C."/>
            <person name="Pearson M."/>
            <person name="Poon T.W."/>
            <person name="Priest M."/>
            <person name="Roberts A."/>
            <person name="Saif S."/>
            <person name="Shea T."/>
            <person name="Sykes S."/>
            <person name="Wortman J."/>
            <person name="Nusbaum C."/>
            <person name="Birren B."/>
        </authorList>
    </citation>
    <scope>NUCLEOTIDE SEQUENCE [LARGE SCALE GENOMIC DNA]</scope>
    <source>
        <strain evidence="1">CJ02B3</strain>
    </source>
</reference>